<sequence>MTELDNQWFGKDMVIMTKQLKYLLATSWFITLFASLNINMFNLGIPQISQDFHLNSSEASWIASGFVLCTGISAIIFGKLADIYPTRRLMIIGISLLAAGSLIGLFSPNYWMVIVGRMLQGAGAGSFPSVSMVMAAKFYPAEKRGLFIGIVMSSITFGAGFGPLIGGYLTHLLGWRVLFALSLFSVIGVPLLLKFTPKETISKGQIDILGAIYCALSALFLLLGIQTHLGFFVLAILFGIIMIWHSKRCKDPFIRIGIFKNIPYSMSIIMVFLVNLTHIATFFVLPLMLIHVNDLNEAWTGLIIFPGAIFSAFAGSTIGKLTDAYGPTLMVRWATLSMTTIFFIISILVGQSYIWITLAILLEYTAYSINQVAISSFVSKILDFEEVGAGMGMMNLFLYIGMAIGTAIFGKILTADMGKWNPLNNSDFYSYSNAFLLLSLLILSVLFFSFIAKRTAKE</sequence>
<keyword evidence="8" id="KW-0375">Hydrogen ion transport</keyword>
<evidence type="ECO:0000256" key="3">
    <source>
        <dbReference type="ARBA" id="ARBA00007520"/>
    </source>
</evidence>
<dbReference type="GO" id="GO:0005886">
    <property type="term" value="C:plasma membrane"/>
    <property type="evidence" value="ECO:0007669"/>
    <property type="project" value="UniProtKB-SubCell"/>
</dbReference>
<dbReference type="OrthoDB" id="2403626at2"/>
<keyword evidence="10" id="KW-0406">Ion transport</keyword>
<dbReference type="PROSITE" id="PS50850">
    <property type="entry name" value="MFS"/>
    <property type="match status" value="1"/>
</dbReference>
<keyword evidence="5" id="KW-0050">Antiport</keyword>
<feature type="transmembrane region" description="Helical" evidence="14">
    <location>
        <begin position="118"/>
        <end position="139"/>
    </location>
</feature>
<dbReference type="InterPro" id="IPR036259">
    <property type="entry name" value="MFS_trans_sf"/>
</dbReference>
<accession>A0A5C8NUX1</accession>
<feature type="domain" description="Major facilitator superfamily (MFS) profile" evidence="15">
    <location>
        <begin position="23"/>
        <end position="457"/>
    </location>
</feature>
<evidence type="ECO:0000313" key="17">
    <source>
        <dbReference type="Proteomes" id="UP000321574"/>
    </source>
</evidence>
<feature type="transmembrane region" description="Helical" evidence="14">
    <location>
        <begin position="229"/>
        <end position="246"/>
    </location>
</feature>
<keyword evidence="17" id="KW-1185">Reference proteome</keyword>
<feature type="transmembrane region" description="Helical" evidence="14">
    <location>
        <begin position="298"/>
        <end position="318"/>
    </location>
</feature>
<dbReference type="InterPro" id="IPR011701">
    <property type="entry name" value="MFS"/>
</dbReference>
<keyword evidence="9 14" id="KW-1133">Transmembrane helix</keyword>
<dbReference type="Pfam" id="PF07690">
    <property type="entry name" value="MFS_1"/>
    <property type="match status" value="1"/>
</dbReference>
<keyword evidence="4" id="KW-0813">Transport</keyword>
<feature type="transmembrane region" description="Helical" evidence="14">
    <location>
        <begin position="330"/>
        <end position="348"/>
    </location>
</feature>
<evidence type="ECO:0000259" key="15">
    <source>
        <dbReference type="PROSITE" id="PS50850"/>
    </source>
</evidence>
<evidence type="ECO:0000256" key="2">
    <source>
        <dbReference type="ARBA" id="ARBA00004651"/>
    </source>
</evidence>
<dbReference type="PANTHER" id="PTHR23501">
    <property type="entry name" value="MAJOR FACILITATOR SUPERFAMILY"/>
    <property type="match status" value="1"/>
</dbReference>
<evidence type="ECO:0000256" key="8">
    <source>
        <dbReference type="ARBA" id="ARBA00022781"/>
    </source>
</evidence>
<evidence type="ECO:0000256" key="9">
    <source>
        <dbReference type="ARBA" id="ARBA00022989"/>
    </source>
</evidence>
<evidence type="ECO:0000313" key="16">
    <source>
        <dbReference type="EMBL" id="TXL64975.1"/>
    </source>
</evidence>
<feature type="transmembrane region" description="Helical" evidence="14">
    <location>
        <begin position="396"/>
        <end position="414"/>
    </location>
</feature>
<comment type="subcellular location">
    <subcellularLocation>
        <location evidence="2">Cell membrane</location>
        <topology evidence="2">Multi-pass membrane protein</topology>
    </subcellularLocation>
</comment>
<evidence type="ECO:0000256" key="10">
    <source>
        <dbReference type="ARBA" id="ARBA00023065"/>
    </source>
</evidence>
<dbReference type="GO" id="GO:1902600">
    <property type="term" value="P:proton transmembrane transport"/>
    <property type="evidence" value="ECO:0007669"/>
    <property type="project" value="UniProtKB-KW"/>
</dbReference>
<evidence type="ECO:0000256" key="5">
    <source>
        <dbReference type="ARBA" id="ARBA00022449"/>
    </source>
</evidence>
<comment type="function">
    <text evidence="1">Resistance to tetracycline by an active tetracycline efflux. This is an energy-dependent process that decreases the accumulation of the antibiotic in whole cells. This protein functions as a metal-tetracycline/H(+) antiporter.</text>
</comment>
<evidence type="ECO:0000256" key="1">
    <source>
        <dbReference type="ARBA" id="ARBA00003279"/>
    </source>
</evidence>
<keyword evidence="6" id="KW-1003">Cell membrane</keyword>
<dbReference type="InterPro" id="IPR020846">
    <property type="entry name" value="MFS_dom"/>
</dbReference>
<feature type="transmembrane region" description="Helical" evidence="14">
    <location>
        <begin position="205"/>
        <end position="223"/>
    </location>
</feature>
<proteinExistence type="inferred from homology"/>
<feature type="transmembrane region" description="Helical" evidence="14">
    <location>
        <begin position="434"/>
        <end position="452"/>
    </location>
</feature>
<gene>
    <name evidence="16" type="ORF">FHP05_07455</name>
</gene>
<feature type="transmembrane region" description="Helical" evidence="14">
    <location>
        <begin position="59"/>
        <end position="77"/>
    </location>
</feature>
<keyword evidence="7 14" id="KW-0812">Transmembrane</keyword>
<feature type="transmembrane region" description="Helical" evidence="14">
    <location>
        <begin position="89"/>
        <end position="106"/>
    </location>
</feature>
<feature type="transmembrane region" description="Helical" evidence="14">
    <location>
        <begin position="267"/>
        <end position="292"/>
    </location>
</feature>
<reference evidence="16 17" key="1">
    <citation type="submission" date="2019-06" db="EMBL/GenBank/DDBJ databases">
        <title>Cerasibacillus sp. nov., isolated from maize field.</title>
        <authorList>
            <person name="Lin S.-Y."/>
            <person name="Tsai C.-F."/>
            <person name="Young C.-C."/>
        </authorList>
    </citation>
    <scope>NUCLEOTIDE SEQUENCE [LARGE SCALE GENOMIC DNA]</scope>
    <source>
        <strain evidence="16 17">CC-CFT480</strain>
    </source>
</reference>
<feature type="transmembrane region" description="Helical" evidence="14">
    <location>
        <begin position="20"/>
        <end position="39"/>
    </location>
</feature>
<dbReference type="SUPFAM" id="SSF103473">
    <property type="entry name" value="MFS general substrate transporter"/>
    <property type="match status" value="1"/>
</dbReference>
<evidence type="ECO:0000256" key="11">
    <source>
        <dbReference type="ARBA" id="ARBA00023136"/>
    </source>
</evidence>
<feature type="transmembrane region" description="Helical" evidence="14">
    <location>
        <begin position="146"/>
        <end position="169"/>
    </location>
</feature>
<evidence type="ECO:0000256" key="12">
    <source>
        <dbReference type="ARBA" id="ARBA00023251"/>
    </source>
</evidence>
<dbReference type="AlphaFoldDB" id="A0A5C8NUX1"/>
<evidence type="ECO:0000256" key="13">
    <source>
        <dbReference type="ARBA" id="ARBA00040630"/>
    </source>
</evidence>
<dbReference type="Gene3D" id="1.20.1250.20">
    <property type="entry name" value="MFS general substrate transporter like domains"/>
    <property type="match status" value="2"/>
</dbReference>
<evidence type="ECO:0000256" key="4">
    <source>
        <dbReference type="ARBA" id="ARBA00022448"/>
    </source>
</evidence>
<name>A0A5C8NUX1_9BACI</name>
<evidence type="ECO:0000256" key="7">
    <source>
        <dbReference type="ARBA" id="ARBA00022692"/>
    </source>
</evidence>
<dbReference type="PANTHER" id="PTHR23501:SF188">
    <property type="entry name" value="TETRACYCLINE RESISTANCE PROTEIN"/>
    <property type="match status" value="1"/>
</dbReference>
<comment type="similarity">
    <text evidence="3">Belongs to the major facilitator superfamily. TCR/Tet family.</text>
</comment>
<keyword evidence="11 14" id="KW-0472">Membrane</keyword>
<evidence type="ECO:0000256" key="6">
    <source>
        <dbReference type="ARBA" id="ARBA00022475"/>
    </source>
</evidence>
<dbReference type="GO" id="GO:0046677">
    <property type="term" value="P:response to antibiotic"/>
    <property type="evidence" value="ECO:0007669"/>
    <property type="project" value="UniProtKB-KW"/>
</dbReference>
<evidence type="ECO:0000256" key="14">
    <source>
        <dbReference type="SAM" id="Phobius"/>
    </source>
</evidence>
<dbReference type="PRINTS" id="PR01036">
    <property type="entry name" value="TCRTETB"/>
</dbReference>
<feature type="transmembrane region" description="Helical" evidence="14">
    <location>
        <begin position="354"/>
        <end position="375"/>
    </location>
</feature>
<dbReference type="GO" id="GO:0015297">
    <property type="term" value="F:antiporter activity"/>
    <property type="evidence" value="ECO:0007669"/>
    <property type="project" value="UniProtKB-KW"/>
</dbReference>
<feature type="transmembrane region" description="Helical" evidence="14">
    <location>
        <begin position="175"/>
        <end position="193"/>
    </location>
</feature>
<dbReference type="CDD" id="cd17321">
    <property type="entry name" value="MFS_MMR_MDR_like"/>
    <property type="match status" value="1"/>
</dbReference>
<organism evidence="16 17">
    <name type="scientific">Cerasibacillus terrae</name>
    <dbReference type="NCBI Taxonomy" id="2498845"/>
    <lineage>
        <taxon>Bacteria</taxon>
        <taxon>Bacillati</taxon>
        <taxon>Bacillota</taxon>
        <taxon>Bacilli</taxon>
        <taxon>Bacillales</taxon>
        <taxon>Bacillaceae</taxon>
        <taxon>Cerasibacillus</taxon>
    </lineage>
</organism>
<protein>
    <recommendedName>
        <fullName evidence="13">Tetracycline resistance protein</fullName>
    </recommendedName>
</protein>
<dbReference type="EMBL" id="VDUW01000004">
    <property type="protein sequence ID" value="TXL64975.1"/>
    <property type="molecule type" value="Genomic_DNA"/>
</dbReference>
<keyword evidence="12" id="KW-0046">Antibiotic resistance</keyword>
<comment type="caution">
    <text evidence="16">The sequence shown here is derived from an EMBL/GenBank/DDBJ whole genome shotgun (WGS) entry which is preliminary data.</text>
</comment>
<dbReference type="Proteomes" id="UP000321574">
    <property type="component" value="Unassembled WGS sequence"/>
</dbReference>